<dbReference type="Proteomes" id="UP000255264">
    <property type="component" value="Unassembled WGS sequence"/>
</dbReference>
<name>A0A377IW00_9PAST</name>
<evidence type="ECO:0000313" key="3">
    <source>
        <dbReference type="Proteomes" id="UP000255264"/>
    </source>
</evidence>
<dbReference type="EMBL" id="UGHS01000001">
    <property type="protein sequence ID" value="STO92279.1"/>
    <property type="molecule type" value="Genomic_DNA"/>
</dbReference>
<keyword evidence="1" id="KW-0812">Transmembrane</keyword>
<keyword evidence="1" id="KW-0472">Membrane</keyword>
<feature type="transmembrane region" description="Helical" evidence="1">
    <location>
        <begin position="21"/>
        <end position="41"/>
    </location>
</feature>
<gene>
    <name evidence="2" type="ORF">NCTC13335_00099</name>
</gene>
<protein>
    <submittedName>
        <fullName evidence="2">Uncharacterized protein</fullName>
    </submittedName>
</protein>
<dbReference type="AlphaFoldDB" id="A0A377IW00"/>
<keyword evidence="3" id="KW-1185">Reference proteome</keyword>
<evidence type="ECO:0000313" key="2">
    <source>
        <dbReference type="EMBL" id="STO92279.1"/>
    </source>
</evidence>
<accession>A0A377IW00</accession>
<feature type="transmembrane region" description="Helical" evidence="1">
    <location>
        <begin position="114"/>
        <end position="133"/>
    </location>
</feature>
<sequence length="148" mass="17159">MEKVKISFWEFLFKIGDDYLMFLRNLTPAVLFFSLALFMFGKLRWEYFDLDQAILLFFSFSSAFIAFSVMLINVVSFSKKMLKSLNELHHNAPVDANGWTIFKQIWQQTNAKQLVFFLSVNLAAILLVIVYGMKYAFNFYSAVAALGD</sequence>
<reference evidence="2 3" key="1">
    <citation type="submission" date="2018-06" db="EMBL/GenBank/DDBJ databases">
        <authorList>
            <consortium name="Pathogen Informatics"/>
            <person name="Doyle S."/>
        </authorList>
    </citation>
    <scope>NUCLEOTIDE SEQUENCE [LARGE SCALE GENOMIC DNA]</scope>
    <source>
        <strain evidence="2 3">NCTC13335</strain>
    </source>
</reference>
<feature type="transmembrane region" description="Helical" evidence="1">
    <location>
        <begin position="53"/>
        <end position="75"/>
    </location>
</feature>
<evidence type="ECO:0000256" key="1">
    <source>
        <dbReference type="SAM" id="Phobius"/>
    </source>
</evidence>
<organism evidence="2 3">
    <name type="scientific">Haemophilus pittmaniae</name>
    <dbReference type="NCBI Taxonomy" id="249188"/>
    <lineage>
        <taxon>Bacteria</taxon>
        <taxon>Pseudomonadati</taxon>
        <taxon>Pseudomonadota</taxon>
        <taxon>Gammaproteobacteria</taxon>
        <taxon>Pasteurellales</taxon>
        <taxon>Pasteurellaceae</taxon>
        <taxon>Haemophilus</taxon>
    </lineage>
</organism>
<keyword evidence="1" id="KW-1133">Transmembrane helix</keyword>
<proteinExistence type="predicted"/>
<dbReference type="OrthoDB" id="5684402at2"/>